<evidence type="ECO:0000313" key="3">
    <source>
        <dbReference type="Proteomes" id="UP000003242"/>
    </source>
</evidence>
<sequence length="54" mass="5848">MRPGITPACAGRTIRIAKIESSTKDHPRVCGKNGITGKGYELARGSPPRVREEQ</sequence>
<gene>
    <name evidence="2" type="ORF">HMPREF0889_0190</name>
</gene>
<feature type="region of interest" description="Disordered" evidence="1">
    <location>
        <begin position="23"/>
        <end position="54"/>
    </location>
</feature>
<evidence type="ECO:0000256" key="1">
    <source>
        <dbReference type="SAM" id="MobiDB-lite"/>
    </source>
</evidence>
<protein>
    <submittedName>
        <fullName evidence="2">Uncharacterized protein</fullName>
    </submittedName>
</protein>
<dbReference type="AntiFam" id="ANF00057">
    <property type="entry name" value="Translation of E. coli type CRISPR repeat"/>
</dbReference>
<evidence type="ECO:0000313" key="2">
    <source>
        <dbReference type="EMBL" id="EFD93798.1"/>
    </source>
</evidence>
<dbReference type="EMBL" id="ADGP01000020">
    <property type="protein sequence ID" value="EFD93798.1"/>
    <property type="molecule type" value="Genomic_DNA"/>
</dbReference>
<organism evidence="2 3">
    <name type="scientific">Megasphaera lornae</name>
    <dbReference type="NCBI Taxonomy" id="1000568"/>
    <lineage>
        <taxon>Bacteria</taxon>
        <taxon>Bacillati</taxon>
        <taxon>Bacillota</taxon>
        <taxon>Negativicutes</taxon>
        <taxon>Veillonellales</taxon>
        <taxon>Veillonellaceae</taxon>
        <taxon>Megasphaera</taxon>
    </lineage>
</organism>
<accession>D3LV71</accession>
<proteinExistence type="predicted"/>
<comment type="caution">
    <text evidence="2">The sequence shown here is derived from an EMBL/GenBank/DDBJ whole genome shotgun (WGS) entry which is preliminary data.</text>
</comment>
<dbReference type="Proteomes" id="UP000003242">
    <property type="component" value="Unassembled WGS sequence"/>
</dbReference>
<name>D3LV71_9FIRM</name>
<reference evidence="3" key="1">
    <citation type="submission" date="2009-12" db="EMBL/GenBank/DDBJ databases">
        <title>Sequence of Clostridiales genomosp. BVAB3 str. UPII9-5.</title>
        <authorList>
            <person name="Madupu R."/>
            <person name="Durkin A.S."/>
            <person name="Torralba M."/>
            <person name="Methe B."/>
            <person name="Sutton G.G."/>
            <person name="Strausberg R.L."/>
            <person name="Nelson K.E."/>
        </authorList>
    </citation>
    <scope>NUCLEOTIDE SEQUENCE [LARGE SCALE GENOMIC DNA]</scope>
    <source>
        <strain evidence="3">28L</strain>
    </source>
</reference>
<dbReference type="AlphaFoldDB" id="D3LV71"/>